<reference evidence="3 4" key="1">
    <citation type="submission" date="2014-04" db="EMBL/GenBank/DDBJ databases">
        <title>Evolutionary Origins and Diversification of the Mycorrhizal Mutualists.</title>
        <authorList>
            <consortium name="DOE Joint Genome Institute"/>
            <consortium name="Mycorrhizal Genomics Consortium"/>
            <person name="Kohler A."/>
            <person name="Kuo A."/>
            <person name="Nagy L.G."/>
            <person name="Floudas D."/>
            <person name="Copeland A."/>
            <person name="Barry K.W."/>
            <person name="Cichocki N."/>
            <person name="Veneault-Fourrey C."/>
            <person name="LaButti K."/>
            <person name="Lindquist E.A."/>
            <person name="Lipzen A."/>
            <person name="Lundell T."/>
            <person name="Morin E."/>
            <person name="Murat C."/>
            <person name="Riley R."/>
            <person name="Ohm R."/>
            <person name="Sun H."/>
            <person name="Tunlid A."/>
            <person name="Henrissat B."/>
            <person name="Grigoriev I.V."/>
            <person name="Hibbett D.S."/>
            <person name="Martin F."/>
        </authorList>
    </citation>
    <scope>NUCLEOTIDE SEQUENCE [LARGE SCALE GENOMIC DNA]</scope>
    <source>
        <strain evidence="3 4">MD-312</strain>
    </source>
</reference>
<evidence type="ECO:0000313" key="4">
    <source>
        <dbReference type="Proteomes" id="UP000053820"/>
    </source>
</evidence>
<protein>
    <recommendedName>
        <fullName evidence="2">DUF6699 domain-containing protein</fullName>
    </recommendedName>
</protein>
<dbReference type="HOGENOM" id="CLU_069199_0_0_1"/>
<feature type="region of interest" description="Disordered" evidence="1">
    <location>
        <begin position="141"/>
        <end position="164"/>
    </location>
</feature>
<evidence type="ECO:0000259" key="2">
    <source>
        <dbReference type="Pfam" id="PF20415"/>
    </source>
</evidence>
<proteinExistence type="predicted"/>
<accession>A0A0C9W9M4</accession>
<sequence length="388" mass="43354">MMHFAAPHAPAGPWPARIPFNARYHGWPSNPMPLPVQRSCLAPTRSPNTLRRTGRRVTFALPSRRHDDGSSANSPALQALTGTPIPDLHDGAFQAATHFRHNSRHTTARQNATGRSPPMFGAFQARTEERHNEENRHLGVRPNRDARHTSNAVDCSAPHPQLSSQQPHPFLAPLSLPLVYDVRLPPITLSFLPTSPYTGCGHQHLAVPMHAGKPRRVRLISPDFPWSFDLDFTSRVPRSARHPGTNVFLDGSPDIEPETRVVTCFDILASLHVALQQPLSDVEWGSADEPRRESILRARDRRLRLTQTTTAHPQHAKLSSSSTNSWSSSSNSTIRLTRARNHSILRVDWLGSKVVFAGLVRDTAFARSRLFPGTEELPETWVVRFRSM</sequence>
<evidence type="ECO:0000256" key="1">
    <source>
        <dbReference type="SAM" id="MobiDB-lite"/>
    </source>
</evidence>
<organism evidence="3 4">
    <name type="scientific">Hydnomerulius pinastri MD-312</name>
    <dbReference type="NCBI Taxonomy" id="994086"/>
    <lineage>
        <taxon>Eukaryota</taxon>
        <taxon>Fungi</taxon>
        <taxon>Dikarya</taxon>
        <taxon>Basidiomycota</taxon>
        <taxon>Agaricomycotina</taxon>
        <taxon>Agaricomycetes</taxon>
        <taxon>Agaricomycetidae</taxon>
        <taxon>Boletales</taxon>
        <taxon>Boletales incertae sedis</taxon>
        <taxon>Leucogyrophana</taxon>
    </lineage>
</organism>
<feature type="compositionally biased region" description="Low complexity" evidence="1">
    <location>
        <begin position="319"/>
        <end position="331"/>
    </location>
</feature>
<keyword evidence="4" id="KW-1185">Reference proteome</keyword>
<evidence type="ECO:0000313" key="3">
    <source>
        <dbReference type="EMBL" id="KIJ60016.1"/>
    </source>
</evidence>
<dbReference type="EMBL" id="KN839877">
    <property type="protein sequence ID" value="KIJ60016.1"/>
    <property type="molecule type" value="Genomic_DNA"/>
</dbReference>
<feature type="region of interest" description="Disordered" evidence="1">
    <location>
        <begin position="60"/>
        <end position="90"/>
    </location>
</feature>
<name>A0A0C9W9M4_9AGAM</name>
<dbReference type="InterPro" id="IPR046522">
    <property type="entry name" value="DUF6699"/>
</dbReference>
<dbReference type="Proteomes" id="UP000053820">
    <property type="component" value="Unassembled WGS sequence"/>
</dbReference>
<feature type="region of interest" description="Disordered" evidence="1">
    <location>
        <begin position="307"/>
        <end position="331"/>
    </location>
</feature>
<dbReference type="OrthoDB" id="21474at2759"/>
<gene>
    <name evidence="3" type="ORF">HYDPIDRAFT_117687</name>
</gene>
<dbReference type="Pfam" id="PF20415">
    <property type="entry name" value="DUF6699"/>
    <property type="match status" value="1"/>
</dbReference>
<feature type="domain" description="DUF6699" evidence="2">
    <location>
        <begin position="178"/>
        <end position="361"/>
    </location>
</feature>
<dbReference type="AlphaFoldDB" id="A0A0C9W9M4"/>